<dbReference type="Proteomes" id="UP000266841">
    <property type="component" value="Unassembled WGS sequence"/>
</dbReference>
<feature type="region of interest" description="Disordered" evidence="1">
    <location>
        <begin position="729"/>
        <end position="788"/>
    </location>
</feature>
<accession>K0S5E9</accession>
<proteinExistence type="predicted"/>
<dbReference type="InterPro" id="IPR036770">
    <property type="entry name" value="Ankyrin_rpt-contain_sf"/>
</dbReference>
<dbReference type="OrthoDB" id="29886at2759"/>
<feature type="non-terminal residue" evidence="2">
    <location>
        <position position="788"/>
    </location>
</feature>
<sequence>MTETDVVSACCQSTRTHANSEYSPSYANRIPLIRSSSALASSSYVPFASQEDQTDLDPVYVSSNGRQLESKSSKEKGGFRRTVAPPALELSRQLAITSAKAALRRPRCRWPPELVPVAAPRAWRRWTGPLSVVASAWASGPTRSSFRAGIPSARTASGKTDAHTLAGALLKRDIFCGWKSKYACERRTREQRGRRCPLCRGTIPPSRDQISSMKLTQLLMKKMGKSDPAYEKYAQEVKQFEAEYGEDWEGTAIEYNDDCVSLPFYVINAAKGGNFRTALQWLGNKGNIKDRVNAKCELAGNQGLLTTAAVTNEYDLMTFLLLNGADVNIINSAGLSVLSTLIYDSRSHLTTIRLLLSWGAEIFHEGRGATSQEMKELRFKTIMEGNAAVANLISSELGGRRCKMVSAPDNRDDLVGKTCVVGRHIKKSDQYEVTVEFTNESLLLGADNLERYDRTPHDPGCFVECKNNRLIRRDFESNEECRAFIASLGADEGGLAEVDPEAEAKAEQAAADLLAELGLDDLEDASSNAPKKGARSAPPAGKKKKRGGKKKGRNSLILRRRLLGQGGRLSPQGRAPGPPLSARVVHALPLPLSPPLEGIHGSVRGALGGTLGSYFRPIRVVLITSSAGNLTGEGDRDGRGCCRDGSVCRSSCCIPPRFPGGSAASLKRQSGQTASAIPAILLDGQLVRLMEWSCECAPVLDESRTNGPGPRGKDTAALLLEGDFWAGAGTDLTTPPTKKAVSDFSSSSPPHEVDCRITQSWPSFSRVGSFDPSPPPRRRGAASVPPCR</sequence>
<feature type="compositionally biased region" description="Basic and acidic residues" evidence="1">
    <location>
        <begin position="68"/>
        <end position="78"/>
    </location>
</feature>
<protein>
    <submittedName>
        <fullName evidence="2">Uncharacterized protein</fullName>
    </submittedName>
</protein>
<comment type="caution">
    <text evidence="2">The sequence shown here is derived from an EMBL/GenBank/DDBJ whole genome shotgun (WGS) entry which is preliminary data.</text>
</comment>
<evidence type="ECO:0000256" key="1">
    <source>
        <dbReference type="SAM" id="MobiDB-lite"/>
    </source>
</evidence>
<dbReference type="Gene3D" id="1.25.40.20">
    <property type="entry name" value="Ankyrin repeat-containing domain"/>
    <property type="match status" value="1"/>
</dbReference>
<evidence type="ECO:0000313" key="3">
    <source>
        <dbReference type="Proteomes" id="UP000266841"/>
    </source>
</evidence>
<dbReference type="SUPFAM" id="SSF48403">
    <property type="entry name" value="Ankyrin repeat"/>
    <property type="match status" value="1"/>
</dbReference>
<gene>
    <name evidence="2" type="ORF">THAOC_18240</name>
</gene>
<reference evidence="2 3" key="1">
    <citation type="journal article" date="2012" name="Genome Biol.">
        <title>Genome and low-iron response of an oceanic diatom adapted to chronic iron limitation.</title>
        <authorList>
            <person name="Lommer M."/>
            <person name="Specht M."/>
            <person name="Roy A.S."/>
            <person name="Kraemer L."/>
            <person name="Andreson R."/>
            <person name="Gutowska M.A."/>
            <person name="Wolf J."/>
            <person name="Bergner S.V."/>
            <person name="Schilhabel M.B."/>
            <person name="Klostermeier U.C."/>
            <person name="Beiko R.G."/>
            <person name="Rosenstiel P."/>
            <person name="Hippler M."/>
            <person name="Laroche J."/>
        </authorList>
    </citation>
    <scope>NUCLEOTIDE SEQUENCE [LARGE SCALE GENOMIC DNA]</scope>
    <source>
        <strain evidence="2 3">CCMP1005</strain>
    </source>
</reference>
<feature type="compositionally biased region" description="Basic residues" evidence="1">
    <location>
        <begin position="541"/>
        <end position="552"/>
    </location>
</feature>
<organism evidence="2 3">
    <name type="scientific">Thalassiosira oceanica</name>
    <name type="common">Marine diatom</name>
    <dbReference type="NCBI Taxonomy" id="159749"/>
    <lineage>
        <taxon>Eukaryota</taxon>
        <taxon>Sar</taxon>
        <taxon>Stramenopiles</taxon>
        <taxon>Ochrophyta</taxon>
        <taxon>Bacillariophyta</taxon>
        <taxon>Coscinodiscophyceae</taxon>
        <taxon>Thalassiosirophycidae</taxon>
        <taxon>Thalassiosirales</taxon>
        <taxon>Thalassiosiraceae</taxon>
        <taxon>Thalassiosira</taxon>
    </lineage>
</organism>
<dbReference type="AlphaFoldDB" id="K0S5E9"/>
<feature type="region of interest" description="Disordered" evidence="1">
    <location>
        <begin position="524"/>
        <end position="552"/>
    </location>
</feature>
<evidence type="ECO:0000313" key="2">
    <source>
        <dbReference type="EMBL" id="EJK61303.1"/>
    </source>
</evidence>
<dbReference type="EMBL" id="AGNL01020177">
    <property type="protein sequence ID" value="EJK61303.1"/>
    <property type="molecule type" value="Genomic_DNA"/>
</dbReference>
<feature type="region of interest" description="Disordered" evidence="1">
    <location>
        <begin position="56"/>
        <end position="80"/>
    </location>
</feature>
<keyword evidence="3" id="KW-1185">Reference proteome</keyword>
<feature type="compositionally biased region" description="Low complexity" evidence="1">
    <location>
        <begin position="529"/>
        <end position="540"/>
    </location>
</feature>
<name>K0S5E9_THAOC</name>